<dbReference type="OrthoDB" id="2514702at2"/>
<dbReference type="EMBL" id="LPJR01000028">
    <property type="protein sequence ID" value="KWF30225.1"/>
    <property type="molecule type" value="Genomic_DNA"/>
</dbReference>
<reference evidence="5 6" key="1">
    <citation type="submission" date="2015-11" db="EMBL/GenBank/DDBJ databases">
        <title>Expanding the genomic diversity of Burkholderia species for the development of highly accurate diagnostics.</title>
        <authorList>
            <person name="Sahl J."/>
            <person name="Keim P."/>
            <person name="Wagner D."/>
        </authorList>
    </citation>
    <scope>NUCLEOTIDE SEQUENCE [LARGE SCALE GENOMIC DNA]</scope>
    <source>
        <strain evidence="5 6">MSMB368WGS</strain>
    </source>
</reference>
<dbReference type="SUPFAM" id="SSF55874">
    <property type="entry name" value="ATPase domain of HSP90 chaperone/DNA topoisomerase II/histidine kinase"/>
    <property type="match status" value="1"/>
</dbReference>
<evidence type="ECO:0000313" key="5">
    <source>
        <dbReference type="EMBL" id="KWF30225.1"/>
    </source>
</evidence>
<dbReference type="InterPro" id="IPR010559">
    <property type="entry name" value="Sig_transdc_His_kin_internal"/>
</dbReference>
<feature type="coiled-coil region" evidence="1">
    <location>
        <begin position="137"/>
        <end position="171"/>
    </location>
</feature>
<evidence type="ECO:0000256" key="1">
    <source>
        <dbReference type="SAM" id="Coils"/>
    </source>
</evidence>
<dbReference type="RefSeq" id="WP_060241344.1">
    <property type="nucleotide sequence ID" value="NZ_LPJR01000028.1"/>
</dbReference>
<feature type="transmembrane region" description="Helical" evidence="2">
    <location>
        <begin position="47"/>
        <end position="68"/>
    </location>
</feature>
<dbReference type="GO" id="GO:0000155">
    <property type="term" value="F:phosphorelay sensor kinase activity"/>
    <property type="evidence" value="ECO:0007669"/>
    <property type="project" value="InterPro"/>
</dbReference>
<organism evidence="5 6">
    <name type="scientific">Burkholderia pseudomultivorans</name>
    <dbReference type="NCBI Taxonomy" id="1207504"/>
    <lineage>
        <taxon>Bacteria</taxon>
        <taxon>Pseudomonadati</taxon>
        <taxon>Pseudomonadota</taxon>
        <taxon>Betaproteobacteria</taxon>
        <taxon>Burkholderiales</taxon>
        <taxon>Burkholderiaceae</taxon>
        <taxon>Burkholderia</taxon>
        <taxon>Burkholderia cepacia complex</taxon>
    </lineage>
</organism>
<feature type="transmembrane region" description="Helical" evidence="2">
    <location>
        <begin position="116"/>
        <end position="137"/>
    </location>
</feature>
<feature type="domain" description="Histidine kinase/HSP90-like ATPase" evidence="3">
    <location>
        <begin position="263"/>
        <end position="356"/>
    </location>
</feature>
<dbReference type="Proteomes" id="UP000062912">
    <property type="component" value="Unassembled WGS sequence"/>
</dbReference>
<comment type="caution">
    <text evidence="5">The sequence shown here is derived from an EMBL/GenBank/DDBJ whole genome shotgun (WGS) entry which is preliminary data.</text>
</comment>
<dbReference type="Pfam" id="PF02518">
    <property type="entry name" value="HATPase_c"/>
    <property type="match status" value="1"/>
</dbReference>
<proteinExistence type="predicted"/>
<sequence>MQSSFRLFPSPASGAGAVRPHRSLAGLLLFNSCVGLLFWAMRRDDALLPYLVVANAIGFSAMLLGAALDKLARGKLALAPKILIVAPISVLIGFEIAASTIGHVPRLTGHARAETWLTYGSSLVVAGACCAFVSVFLQAARMRAALETQRREAAEARQAETAARLALLQAQIEPHFLFNTLANVQSLIGRDPARATTMLDSLNRYLRASLSRTREASSTLDDELELVAALLKIATIRLGETRLRYTIDVPASLRTLPLAPLLLQPLVENALLHGIEPSIDGGEIRIRGSRDGDRLVLSVSDTGVGLGHGGPKLHGGVGLANVRARLLSLHGEHARLSVGTNADAMRGVTATLLIPFA</sequence>
<evidence type="ECO:0000256" key="2">
    <source>
        <dbReference type="SAM" id="Phobius"/>
    </source>
</evidence>
<dbReference type="InterPro" id="IPR003594">
    <property type="entry name" value="HATPase_dom"/>
</dbReference>
<dbReference type="Gene3D" id="3.30.565.10">
    <property type="entry name" value="Histidine kinase-like ATPase, C-terminal domain"/>
    <property type="match status" value="1"/>
</dbReference>
<dbReference type="PANTHER" id="PTHR34220:SF9">
    <property type="entry name" value="SIGNAL TRANSDUCTION HISTIDINE KINASE INTERNAL REGION DOMAIN-CONTAINING PROTEIN"/>
    <property type="match status" value="1"/>
</dbReference>
<dbReference type="PANTHER" id="PTHR34220">
    <property type="entry name" value="SENSOR HISTIDINE KINASE YPDA"/>
    <property type="match status" value="1"/>
</dbReference>
<dbReference type="AlphaFoldDB" id="A0A132EID0"/>
<evidence type="ECO:0000313" key="6">
    <source>
        <dbReference type="Proteomes" id="UP000062912"/>
    </source>
</evidence>
<feature type="domain" description="Signal transduction histidine kinase internal region" evidence="4">
    <location>
        <begin position="163"/>
        <end position="240"/>
    </location>
</feature>
<keyword evidence="2" id="KW-0472">Membrane</keyword>
<keyword evidence="5" id="KW-0418">Kinase</keyword>
<dbReference type="GO" id="GO:0016020">
    <property type="term" value="C:membrane"/>
    <property type="evidence" value="ECO:0007669"/>
    <property type="project" value="InterPro"/>
</dbReference>
<dbReference type="Pfam" id="PF06580">
    <property type="entry name" value="His_kinase"/>
    <property type="match status" value="1"/>
</dbReference>
<dbReference type="InterPro" id="IPR050640">
    <property type="entry name" value="Bact_2-comp_sensor_kinase"/>
</dbReference>
<keyword evidence="2" id="KW-1133">Transmembrane helix</keyword>
<name>A0A132EID0_9BURK</name>
<feature type="transmembrane region" description="Helical" evidence="2">
    <location>
        <begin position="21"/>
        <end position="41"/>
    </location>
</feature>
<feature type="transmembrane region" description="Helical" evidence="2">
    <location>
        <begin position="80"/>
        <end position="104"/>
    </location>
</feature>
<dbReference type="InterPro" id="IPR036890">
    <property type="entry name" value="HATPase_C_sf"/>
</dbReference>
<protein>
    <submittedName>
        <fullName evidence="5">Histidine kinase</fullName>
    </submittedName>
</protein>
<evidence type="ECO:0000259" key="4">
    <source>
        <dbReference type="Pfam" id="PF06580"/>
    </source>
</evidence>
<gene>
    <name evidence="5" type="ORF">WT56_14150</name>
</gene>
<keyword evidence="5" id="KW-0808">Transferase</keyword>
<keyword evidence="1" id="KW-0175">Coiled coil</keyword>
<accession>A0A132EID0</accession>
<evidence type="ECO:0000259" key="3">
    <source>
        <dbReference type="Pfam" id="PF02518"/>
    </source>
</evidence>
<keyword evidence="2" id="KW-0812">Transmembrane</keyword>